<evidence type="ECO:0000256" key="4">
    <source>
        <dbReference type="ARBA" id="ARBA00022989"/>
    </source>
</evidence>
<protein>
    <submittedName>
        <fullName evidence="7">LPS export ABC transporter permease LptF</fullName>
    </submittedName>
</protein>
<dbReference type="InterPro" id="IPR005495">
    <property type="entry name" value="LptG/LptF_permease"/>
</dbReference>
<feature type="transmembrane region" description="Helical" evidence="6">
    <location>
        <begin position="106"/>
        <end position="125"/>
    </location>
</feature>
<feature type="transmembrane region" description="Helical" evidence="6">
    <location>
        <begin position="15"/>
        <end position="36"/>
    </location>
</feature>
<dbReference type="GO" id="GO:0043190">
    <property type="term" value="C:ATP-binding cassette (ABC) transporter complex"/>
    <property type="evidence" value="ECO:0007669"/>
    <property type="project" value="InterPro"/>
</dbReference>
<keyword evidence="3 6" id="KW-0812">Transmembrane</keyword>
<evidence type="ECO:0000313" key="7">
    <source>
        <dbReference type="EMBL" id="MBC8433227.1"/>
    </source>
</evidence>
<feature type="transmembrane region" description="Helical" evidence="6">
    <location>
        <begin position="66"/>
        <end position="85"/>
    </location>
</feature>
<evidence type="ECO:0000313" key="8">
    <source>
        <dbReference type="Proteomes" id="UP000605201"/>
    </source>
</evidence>
<feature type="transmembrane region" description="Helical" evidence="6">
    <location>
        <begin position="317"/>
        <end position="336"/>
    </location>
</feature>
<dbReference type="InterPro" id="IPR030922">
    <property type="entry name" value="LptF"/>
</dbReference>
<dbReference type="AlphaFoldDB" id="A0A8J6P5Z1"/>
<accession>A0A8J6P5Z1</accession>
<evidence type="ECO:0000256" key="6">
    <source>
        <dbReference type="SAM" id="Phobius"/>
    </source>
</evidence>
<name>A0A8J6P5Z1_9BACT</name>
<sequence>MKINSIVNRYFFTEMIPPFTLNIVFFTFVFLMAKILDITKMIVNYKISISSVFLLLLYSIPHFLEFVIPLSIMMSILLTFLRLSADNEIVALKAGGFSIYRLLPPAMLFCLLGFLLTGFMSIYGVPWGRLSFKDLTLEVVSSNAKIGLKERTFNDSFKDVMLYMSKIDLKNKILINVFIEDKRNKNIVSTVVAPRGNIFNQPDSPSFHLRLYDGSINQVDIKNQATHSIKFDTYDINLDLERTISAAKGRSKDEKEMNLVELRQHIQTFSKKDVRYFTALTEFHKKFSIAFACFALGILAVPLGIQSQLAKRSFGLGLGLFFFLLYYLMLSAGWVFGETGVYPPVIGMWLPNVVMGGLGLFLLDRTAKERPVNIRYLPALLKRVIRKSCR</sequence>
<dbReference type="NCBIfam" id="TIGR04407">
    <property type="entry name" value="LptF_YjgP"/>
    <property type="match status" value="1"/>
</dbReference>
<feature type="transmembrane region" description="Helical" evidence="6">
    <location>
        <begin position="287"/>
        <end position="305"/>
    </location>
</feature>
<comment type="subcellular location">
    <subcellularLocation>
        <location evidence="1">Cell membrane</location>
        <topology evidence="1">Multi-pass membrane protein</topology>
    </subcellularLocation>
</comment>
<gene>
    <name evidence="7" type="primary">lptF</name>
    <name evidence="7" type="ORF">H8D96_15060</name>
</gene>
<evidence type="ECO:0000256" key="2">
    <source>
        <dbReference type="ARBA" id="ARBA00022475"/>
    </source>
</evidence>
<keyword evidence="4 6" id="KW-1133">Transmembrane helix</keyword>
<evidence type="ECO:0000256" key="3">
    <source>
        <dbReference type="ARBA" id="ARBA00022692"/>
    </source>
</evidence>
<evidence type="ECO:0000256" key="5">
    <source>
        <dbReference type="ARBA" id="ARBA00023136"/>
    </source>
</evidence>
<dbReference type="Pfam" id="PF03739">
    <property type="entry name" value="LptF_LptG"/>
    <property type="match status" value="1"/>
</dbReference>
<evidence type="ECO:0000256" key="1">
    <source>
        <dbReference type="ARBA" id="ARBA00004651"/>
    </source>
</evidence>
<keyword evidence="2" id="KW-1003">Cell membrane</keyword>
<feature type="transmembrane region" description="Helical" evidence="6">
    <location>
        <begin position="342"/>
        <end position="363"/>
    </location>
</feature>
<reference evidence="7 8" key="1">
    <citation type="submission" date="2020-08" db="EMBL/GenBank/DDBJ databases">
        <title>Bridging the membrane lipid divide: bacteria of the FCB group superphylum have the potential to synthesize archaeal ether lipids.</title>
        <authorList>
            <person name="Villanueva L."/>
            <person name="Von Meijenfeldt F.A.B."/>
            <person name="Westbye A.B."/>
            <person name="Yadav S."/>
            <person name="Hopmans E.C."/>
            <person name="Dutilh B.E."/>
            <person name="Sinninghe Damste J.S."/>
        </authorList>
    </citation>
    <scope>NUCLEOTIDE SEQUENCE [LARGE SCALE GENOMIC DNA]</scope>
    <source>
        <strain evidence="7">NIOZ-UU17</strain>
    </source>
</reference>
<comment type="caution">
    <text evidence="7">The sequence shown here is derived from an EMBL/GenBank/DDBJ whole genome shotgun (WGS) entry which is preliminary data.</text>
</comment>
<proteinExistence type="predicted"/>
<keyword evidence="5 6" id="KW-0472">Membrane</keyword>
<dbReference type="Proteomes" id="UP000605201">
    <property type="component" value="Unassembled WGS sequence"/>
</dbReference>
<dbReference type="GO" id="GO:0055085">
    <property type="term" value="P:transmembrane transport"/>
    <property type="evidence" value="ECO:0007669"/>
    <property type="project" value="InterPro"/>
</dbReference>
<dbReference type="GO" id="GO:0015920">
    <property type="term" value="P:lipopolysaccharide transport"/>
    <property type="evidence" value="ECO:0007669"/>
    <property type="project" value="TreeGrafter"/>
</dbReference>
<dbReference type="EMBL" id="JACNIG010000283">
    <property type="protein sequence ID" value="MBC8433227.1"/>
    <property type="molecule type" value="Genomic_DNA"/>
</dbReference>
<dbReference type="PANTHER" id="PTHR33529">
    <property type="entry name" value="SLR0882 PROTEIN-RELATED"/>
    <property type="match status" value="1"/>
</dbReference>
<organism evidence="7 8">
    <name type="scientific">Candidatus Desulfatibia vada</name>
    <dbReference type="NCBI Taxonomy" id="2841696"/>
    <lineage>
        <taxon>Bacteria</taxon>
        <taxon>Pseudomonadati</taxon>
        <taxon>Thermodesulfobacteriota</taxon>
        <taxon>Desulfobacteria</taxon>
        <taxon>Desulfobacterales</taxon>
        <taxon>Desulfobacterales incertae sedis</taxon>
        <taxon>Candidatus Desulfatibia</taxon>
    </lineage>
</organism>
<dbReference type="PANTHER" id="PTHR33529:SF6">
    <property type="entry name" value="YJGP_YJGQ FAMILY PERMEASE"/>
    <property type="match status" value="1"/>
</dbReference>